<proteinExistence type="predicted"/>
<organism evidence="1">
    <name type="scientific">viral metagenome</name>
    <dbReference type="NCBI Taxonomy" id="1070528"/>
    <lineage>
        <taxon>unclassified sequences</taxon>
        <taxon>metagenomes</taxon>
        <taxon>organismal metagenomes</taxon>
    </lineage>
</organism>
<sequence length="65" mass="7717">MPDYYGDFVQLEPCHWGCSDCGTEIWSIEELRWCPNCQGFIWDDGFEEYRRLAIEAHKLREEANG</sequence>
<name>A0A6M3LPE4_9ZZZZ</name>
<reference evidence="1" key="1">
    <citation type="submission" date="2020-03" db="EMBL/GenBank/DDBJ databases">
        <title>The deep terrestrial virosphere.</title>
        <authorList>
            <person name="Holmfeldt K."/>
            <person name="Nilsson E."/>
            <person name="Simone D."/>
            <person name="Lopez-Fernandez M."/>
            <person name="Wu X."/>
            <person name="de Brujin I."/>
            <person name="Lundin D."/>
            <person name="Andersson A."/>
            <person name="Bertilsson S."/>
            <person name="Dopson M."/>
        </authorList>
    </citation>
    <scope>NUCLEOTIDE SEQUENCE</scope>
    <source>
        <strain evidence="1">MM415B06885</strain>
    </source>
</reference>
<protein>
    <submittedName>
        <fullName evidence="1">Uncharacterized protein</fullName>
    </submittedName>
</protein>
<gene>
    <name evidence="1" type="ORF">MM415B06885_0010</name>
</gene>
<accession>A0A6M3LPE4</accession>
<dbReference type="EMBL" id="MT143452">
    <property type="protein sequence ID" value="QJA96990.1"/>
    <property type="molecule type" value="Genomic_DNA"/>
</dbReference>
<dbReference type="AlphaFoldDB" id="A0A6M3LPE4"/>
<evidence type="ECO:0000313" key="1">
    <source>
        <dbReference type="EMBL" id="QJA96990.1"/>
    </source>
</evidence>